<dbReference type="InterPro" id="IPR003591">
    <property type="entry name" value="Leu-rich_rpt_typical-subtyp"/>
</dbReference>
<name>A0A8J1TVN8_OWEFU</name>
<evidence type="ECO:0000313" key="5">
    <source>
        <dbReference type="Proteomes" id="UP000749559"/>
    </source>
</evidence>
<organism evidence="4 5">
    <name type="scientific">Owenia fusiformis</name>
    <name type="common">Polychaete worm</name>
    <dbReference type="NCBI Taxonomy" id="6347"/>
    <lineage>
        <taxon>Eukaryota</taxon>
        <taxon>Metazoa</taxon>
        <taxon>Spiralia</taxon>
        <taxon>Lophotrochozoa</taxon>
        <taxon>Annelida</taxon>
        <taxon>Polychaeta</taxon>
        <taxon>Sedentaria</taxon>
        <taxon>Canalipalpata</taxon>
        <taxon>Sabellida</taxon>
        <taxon>Oweniida</taxon>
        <taxon>Oweniidae</taxon>
        <taxon>Owenia</taxon>
    </lineage>
</organism>
<evidence type="ECO:0000256" key="1">
    <source>
        <dbReference type="SAM" id="MobiDB-lite"/>
    </source>
</evidence>
<dbReference type="SMART" id="SM00082">
    <property type="entry name" value="LRRCT"/>
    <property type="match status" value="1"/>
</dbReference>
<feature type="compositionally biased region" description="Basic residues" evidence="1">
    <location>
        <begin position="441"/>
        <end position="451"/>
    </location>
</feature>
<dbReference type="EMBL" id="CAIIXF020000003">
    <property type="protein sequence ID" value="CAH1779653.1"/>
    <property type="molecule type" value="Genomic_DNA"/>
</dbReference>
<dbReference type="InterPro" id="IPR032675">
    <property type="entry name" value="LRR_dom_sf"/>
</dbReference>
<feature type="transmembrane region" description="Helical" evidence="2">
    <location>
        <begin position="383"/>
        <end position="409"/>
    </location>
</feature>
<dbReference type="SUPFAM" id="SSF52058">
    <property type="entry name" value="L domain-like"/>
    <property type="match status" value="1"/>
</dbReference>
<dbReference type="InterPro" id="IPR001611">
    <property type="entry name" value="Leu-rich_rpt"/>
</dbReference>
<dbReference type="Proteomes" id="UP000749559">
    <property type="component" value="Unassembled WGS sequence"/>
</dbReference>
<keyword evidence="2" id="KW-1133">Transmembrane helix</keyword>
<dbReference type="PANTHER" id="PTHR24373:SF275">
    <property type="entry name" value="TIR DOMAIN-CONTAINING PROTEIN"/>
    <property type="match status" value="1"/>
</dbReference>
<evidence type="ECO:0000256" key="3">
    <source>
        <dbReference type="SAM" id="SignalP"/>
    </source>
</evidence>
<dbReference type="Pfam" id="PF13855">
    <property type="entry name" value="LRR_8"/>
    <property type="match status" value="2"/>
</dbReference>
<accession>A0A8J1TVN8</accession>
<dbReference type="InterPro" id="IPR000483">
    <property type="entry name" value="Cys-rich_flank_reg_C"/>
</dbReference>
<keyword evidence="2" id="KW-0472">Membrane</keyword>
<dbReference type="Gene3D" id="3.80.10.10">
    <property type="entry name" value="Ribonuclease Inhibitor"/>
    <property type="match status" value="2"/>
</dbReference>
<keyword evidence="2" id="KW-0812">Transmembrane</keyword>
<feature type="chain" id="PRO_5043635896" evidence="3">
    <location>
        <begin position="24"/>
        <end position="451"/>
    </location>
</feature>
<dbReference type="AlphaFoldDB" id="A0A8J1TVN8"/>
<feature type="signal peptide" evidence="3">
    <location>
        <begin position="1"/>
        <end position="23"/>
    </location>
</feature>
<keyword evidence="3" id="KW-0732">Signal</keyword>
<protein>
    <submittedName>
        <fullName evidence="4">Uncharacterized protein</fullName>
    </submittedName>
</protein>
<dbReference type="SMART" id="SM00369">
    <property type="entry name" value="LRR_TYP"/>
    <property type="match status" value="7"/>
</dbReference>
<dbReference type="PROSITE" id="PS51450">
    <property type="entry name" value="LRR"/>
    <property type="match status" value="2"/>
</dbReference>
<dbReference type="SMART" id="SM00365">
    <property type="entry name" value="LRR_SD22"/>
    <property type="match status" value="5"/>
</dbReference>
<comment type="caution">
    <text evidence="4">The sequence shown here is derived from an EMBL/GenBank/DDBJ whole genome shotgun (WGS) entry which is preliminary data.</text>
</comment>
<dbReference type="OrthoDB" id="1055097at2759"/>
<evidence type="ECO:0000256" key="2">
    <source>
        <dbReference type="SAM" id="Phobius"/>
    </source>
</evidence>
<feature type="region of interest" description="Disordered" evidence="1">
    <location>
        <begin position="432"/>
        <end position="451"/>
    </location>
</feature>
<keyword evidence="5" id="KW-1185">Reference proteome</keyword>
<dbReference type="PANTHER" id="PTHR24373">
    <property type="entry name" value="SLIT RELATED LEUCINE-RICH REPEAT NEURONAL PROTEIN"/>
    <property type="match status" value="1"/>
</dbReference>
<evidence type="ECO:0000313" key="4">
    <source>
        <dbReference type="EMBL" id="CAH1779653.1"/>
    </source>
</evidence>
<gene>
    <name evidence="4" type="ORF">OFUS_LOCUS6442</name>
</gene>
<reference evidence="4" key="1">
    <citation type="submission" date="2022-03" db="EMBL/GenBank/DDBJ databases">
        <authorList>
            <person name="Martin C."/>
        </authorList>
    </citation>
    <scope>NUCLEOTIDE SEQUENCE</scope>
</reference>
<proteinExistence type="predicted"/>
<dbReference type="InterPro" id="IPR050328">
    <property type="entry name" value="Dev_Immune_Receptor"/>
</dbReference>
<sequence>MIMLHRTLYLAILTLGVAVPSHALNLQPCPTGEDYRQLSECLCLPDDRGDVIGVGCMNTTMTSLPNHIPRYASIFYFDDNRLGSIIKIPANYHHLEYMYMRNNGIQKIEKLAFKSPEEDHGVHLHELDLSNNTIQRLFQETLTGLDRLENLTLYGNQIYELQNAFADLKSLRLIDLRNNKLRRLEDNIFANLPNLTDVALEMNNFQGGIPYKALSVLKQTQMLNLRSCSIAQLHDDGFLYLQSLQQLHLQHNDIEYITNNSFNGLMQLTMLDLSYNSIHTIETGAFQYFYDTIKEVNLRGNQIIGLHPSMLPWERINVMMEGNPLECDCELAWAQLAASRSGELLICTGPEQLINRTVTSLHPNEFVCENDNRTPTTAGLTGITLILVIVLPIALIIIIVILSVVCCIVKKRKAKSRKRSVKYSAVYKPTTEEKAQMSKTQVKKQMPKTEL</sequence>